<dbReference type="Proteomes" id="UP001187415">
    <property type="component" value="Unassembled WGS sequence"/>
</dbReference>
<keyword evidence="3" id="KW-1185">Reference proteome</keyword>
<name>A0AA88LMJ2_CHASR</name>
<evidence type="ECO:0000256" key="1">
    <source>
        <dbReference type="SAM" id="MobiDB-lite"/>
    </source>
</evidence>
<sequence length="136" mass="14713">MTRATLRTTRRRARPPALGAGRGTRRAREGKRRTLAPAWTQPRTKEEEERLQDAQGQPDGGAAAAAGPARGGRDGRDGAPPERPRRRSGQGALSLREKGREPPPTPSAPIVKFDRFFSRSARAVDRPGAGPIRGPH</sequence>
<feature type="region of interest" description="Disordered" evidence="1">
    <location>
        <begin position="1"/>
        <end position="136"/>
    </location>
</feature>
<protein>
    <submittedName>
        <fullName evidence="2">Uncharacterized protein</fullName>
    </submittedName>
</protein>
<feature type="compositionally biased region" description="Low complexity" evidence="1">
    <location>
        <begin position="53"/>
        <end position="68"/>
    </location>
</feature>
<comment type="caution">
    <text evidence="2">The sequence shown here is derived from an EMBL/GenBank/DDBJ whole genome shotgun (WGS) entry which is preliminary data.</text>
</comment>
<accession>A0AA88LMJ2</accession>
<feature type="compositionally biased region" description="Basic and acidic residues" evidence="1">
    <location>
        <begin position="71"/>
        <end position="83"/>
    </location>
</feature>
<feature type="compositionally biased region" description="Basic and acidic residues" evidence="1">
    <location>
        <begin position="43"/>
        <end position="52"/>
    </location>
</feature>
<gene>
    <name evidence="2" type="ORF">Q5P01_000864</name>
</gene>
<dbReference type="AlphaFoldDB" id="A0AA88LMJ2"/>
<organism evidence="2 3">
    <name type="scientific">Channa striata</name>
    <name type="common">Snakehead murrel</name>
    <name type="synonym">Ophicephalus striatus</name>
    <dbReference type="NCBI Taxonomy" id="64152"/>
    <lineage>
        <taxon>Eukaryota</taxon>
        <taxon>Metazoa</taxon>
        <taxon>Chordata</taxon>
        <taxon>Craniata</taxon>
        <taxon>Vertebrata</taxon>
        <taxon>Euteleostomi</taxon>
        <taxon>Actinopterygii</taxon>
        <taxon>Neopterygii</taxon>
        <taxon>Teleostei</taxon>
        <taxon>Neoteleostei</taxon>
        <taxon>Acanthomorphata</taxon>
        <taxon>Anabantaria</taxon>
        <taxon>Anabantiformes</taxon>
        <taxon>Channoidei</taxon>
        <taxon>Channidae</taxon>
        <taxon>Channa</taxon>
    </lineage>
</organism>
<evidence type="ECO:0000313" key="2">
    <source>
        <dbReference type="EMBL" id="KAK2814661.1"/>
    </source>
</evidence>
<feature type="compositionally biased region" description="Basic and acidic residues" evidence="1">
    <location>
        <begin position="112"/>
        <end position="125"/>
    </location>
</feature>
<dbReference type="EMBL" id="JAUPFM010000029">
    <property type="protein sequence ID" value="KAK2814661.1"/>
    <property type="molecule type" value="Genomic_DNA"/>
</dbReference>
<proteinExistence type="predicted"/>
<feature type="compositionally biased region" description="Basic residues" evidence="1">
    <location>
        <begin position="23"/>
        <end position="34"/>
    </location>
</feature>
<evidence type="ECO:0000313" key="3">
    <source>
        <dbReference type="Proteomes" id="UP001187415"/>
    </source>
</evidence>
<reference evidence="2" key="1">
    <citation type="submission" date="2023-07" db="EMBL/GenBank/DDBJ databases">
        <title>Chromosome-level Genome Assembly of Striped Snakehead (Channa striata).</title>
        <authorList>
            <person name="Liu H."/>
        </authorList>
    </citation>
    <scope>NUCLEOTIDE SEQUENCE</scope>
    <source>
        <strain evidence="2">Gz</strain>
        <tissue evidence="2">Muscle</tissue>
    </source>
</reference>